<dbReference type="InterPro" id="IPR038665">
    <property type="entry name" value="Voltage-dep_anion_channel_sf"/>
</dbReference>
<proteinExistence type="predicted"/>
<keyword evidence="2 5" id="KW-0812">Transmembrane</keyword>
<dbReference type="Pfam" id="PF03595">
    <property type="entry name" value="SLAC1"/>
    <property type="match status" value="1"/>
</dbReference>
<evidence type="ECO:0000256" key="3">
    <source>
        <dbReference type="ARBA" id="ARBA00022989"/>
    </source>
</evidence>
<dbReference type="InterPro" id="IPR004695">
    <property type="entry name" value="SLAC1/Mae1/Ssu1/TehA"/>
</dbReference>
<dbReference type="CDD" id="cd09317">
    <property type="entry name" value="TDT_Mae1_like"/>
    <property type="match status" value="1"/>
</dbReference>
<protein>
    <submittedName>
        <fullName evidence="6">Voltage-dependent anion channel</fullName>
    </submittedName>
</protein>
<comment type="caution">
    <text evidence="6">The sequence shown here is derived from an EMBL/GenBank/DDBJ whole genome shotgun (WGS) entry which is preliminary data.</text>
</comment>
<feature type="transmembrane region" description="Helical" evidence="5">
    <location>
        <begin position="245"/>
        <end position="263"/>
    </location>
</feature>
<dbReference type="OrthoDB" id="2901184at2759"/>
<keyword evidence="7" id="KW-1185">Reference proteome</keyword>
<evidence type="ECO:0000313" key="7">
    <source>
        <dbReference type="Proteomes" id="UP000813461"/>
    </source>
</evidence>
<name>A0A8K0W538_9PLEO</name>
<dbReference type="AlphaFoldDB" id="A0A8K0W538"/>
<evidence type="ECO:0000313" key="6">
    <source>
        <dbReference type="EMBL" id="KAH7095528.1"/>
    </source>
</evidence>
<feature type="transmembrane region" description="Helical" evidence="5">
    <location>
        <begin position="172"/>
        <end position="193"/>
    </location>
</feature>
<feature type="transmembrane region" description="Helical" evidence="5">
    <location>
        <begin position="205"/>
        <end position="225"/>
    </location>
</feature>
<comment type="subcellular location">
    <subcellularLocation>
        <location evidence="1">Membrane</location>
        <topology evidence="1">Multi-pass membrane protein</topology>
    </subcellularLocation>
</comment>
<keyword evidence="4 5" id="KW-0472">Membrane</keyword>
<feature type="transmembrane region" description="Helical" evidence="5">
    <location>
        <begin position="353"/>
        <end position="372"/>
    </location>
</feature>
<evidence type="ECO:0000256" key="4">
    <source>
        <dbReference type="ARBA" id="ARBA00023136"/>
    </source>
</evidence>
<accession>A0A8K0W538</accession>
<keyword evidence="3 5" id="KW-1133">Transmembrane helix</keyword>
<feature type="transmembrane region" description="Helical" evidence="5">
    <location>
        <begin position="314"/>
        <end position="341"/>
    </location>
</feature>
<dbReference type="EMBL" id="JAGMVJ010000001">
    <property type="protein sequence ID" value="KAH7095528.1"/>
    <property type="molecule type" value="Genomic_DNA"/>
</dbReference>
<feature type="transmembrane region" description="Helical" evidence="5">
    <location>
        <begin position="275"/>
        <end position="294"/>
    </location>
</feature>
<feature type="transmembrane region" description="Helical" evidence="5">
    <location>
        <begin position="384"/>
        <end position="408"/>
    </location>
</feature>
<feature type="transmembrane region" description="Helical" evidence="5">
    <location>
        <begin position="95"/>
        <end position="115"/>
    </location>
</feature>
<sequence>MPPSKPTKKTSETLHGSTQATIATNITMSESTMTEVEEPPRGDLVTGYDGAKSKVGIKQRLKHFTFAWFLSTMSTGGLAIALAETPHKFRGLYTIGLIIFIFNITFFLLLCTAMLTRAILYPKHFRKSFIHPQESFFIGSFWLSISVIIGGIQVYGISYGPAYPWLVDAVHALYWMYATFSLTNAIAQYWLLIQSSTVRPVPFTPALFLAGYSAMLTGTVASLVAGTQPPDRAVPIIISGLAYKGFGWMISFVCIVYFVRLLLDKGPPPPQLRPSLFIPVGSVAYTIVTLIGLADGIPTDPSYGYFAKHPEAKQILQVVALFVSIFMWLFSFWIFAIAVLGNVSVVGKMSFSLTWWAFIFPNVGFMLATSMIGKKLESEAIRWIASTITIMLVMIWLVSVGGCVRAVWQCKITWPGRDEDKDM</sequence>
<evidence type="ECO:0000256" key="1">
    <source>
        <dbReference type="ARBA" id="ARBA00004141"/>
    </source>
</evidence>
<organism evidence="6 7">
    <name type="scientific">Paraphoma chrysanthemicola</name>
    <dbReference type="NCBI Taxonomy" id="798071"/>
    <lineage>
        <taxon>Eukaryota</taxon>
        <taxon>Fungi</taxon>
        <taxon>Dikarya</taxon>
        <taxon>Ascomycota</taxon>
        <taxon>Pezizomycotina</taxon>
        <taxon>Dothideomycetes</taxon>
        <taxon>Pleosporomycetidae</taxon>
        <taxon>Pleosporales</taxon>
        <taxon>Pleosporineae</taxon>
        <taxon>Phaeosphaeriaceae</taxon>
        <taxon>Paraphoma</taxon>
    </lineage>
</organism>
<dbReference type="Proteomes" id="UP000813461">
    <property type="component" value="Unassembled WGS sequence"/>
</dbReference>
<dbReference type="InterPro" id="IPR030185">
    <property type="entry name" value="Mae1"/>
</dbReference>
<feature type="transmembrane region" description="Helical" evidence="5">
    <location>
        <begin position="64"/>
        <end position="83"/>
    </location>
</feature>
<reference evidence="6" key="1">
    <citation type="journal article" date="2021" name="Nat. Commun.">
        <title>Genetic determinants of endophytism in the Arabidopsis root mycobiome.</title>
        <authorList>
            <person name="Mesny F."/>
            <person name="Miyauchi S."/>
            <person name="Thiergart T."/>
            <person name="Pickel B."/>
            <person name="Atanasova L."/>
            <person name="Karlsson M."/>
            <person name="Huettel B."/>
            <person name="Barry K.W."/>
            <person name="Haridas S."/>
            <person name="Chen C."/>
            <person name="Bauer D."/>
            <person name="Andreopoulos W."/>
            <person name="Pangilinan J."/>
            <person name="LaButti K."/>
            <person name="Riley R."/>
            <person name="Lipzen A."/>
            <person name="Clum A."/>
            <person name="Drula E."/>
            <person name="Henrissat B."/>
            <person name="Kohler A."/>
            <person name="Grigoriev I.V."/>
            <person name="Martin F.M."/>
            <person name="Hacquard S."/>
        </authorList>
    </citation>
    <scope>NUCLEOTIDE SEQUENCE</scope>
    <source>
        <strain evidence="6">MPI-SDFR-AT-0120</strain>
    </source>
</reference>
<dbReference type="GO" id="GO:0016020">
    <property type="term" value="C:membrane"/>
    <property type="evidence" value="ECO:0007669"/>
    <property type="project" value="UniProtKB-SubCell"/>
</dbReference>
<gene>
    <name evidence="6" type="ORF">FB567DRAFT_512767</name>
</gene>
<dbReference type="PANTHER" id="PTHR31162">
    <property type="entry name" value="MALIC ACID TRANSPORT PROTEIN-RELATED"/>
    <property type="match status" value="1"/>
</dbReference>
<feature type="transmembrane region" description="Helical" evidence="5">
    <location>
        <begin position="136"/>
        <end position="160"/>
    </location>
</feature>
<dbReference type="PANTHER" id="PTHR31162:SF0">
    <property type="entry name" value="MALIC ACID TRANSPORT PROTEIN"/>
    <property type="match status" value="1"/>
</dbReference>
<dbReference type="GO" id="GO:0015140">
    <property type="term" value="F:malate transmembrane transporter activity"/>
    <property type="evidence" value="ECO:0007669"/>
    <property type="project" value="InterPro"/>
</dbReference>
<dbReference type="Gene3D" id="1.50.10.150">
    <property type="entry name" value="Voltage-dependent anion channel"/>
    <property type="match status" value="1"/>
</dbReference>
<evidence type="ECO:0000256" key="2">
    <source>
        <dbReference type="ARBA" id="ARBA00022692"/>
    </source>
</evidence>
<evidence type="ECO:0000256" key="5">
    <source>
        <dbReference type="SAM" id="Phobius"/>
    </source>
</evidence>